<dbReference type="EMBL" id="LAZR01002514">
    <property type="protein sequence ID" value="KKN29044.1"/>
    <property type="molecule type" value="Genomic_DNA"/>
</dbReference>
<accession>A0A0F9PFX0</accession>
<dbReference type="AlphaFoldDB" id="A0A0F9PFX0"/>
<feature type="region of interest" description="Disordered" evidence="1">
    <location>
        <begin position="93"/>
        <end position="115"/>
    </location>
</feature>
<comment type="caution">
    <text evidence="2">The sequence shown here is derived from an EMBL/GenBank/DDBJ whole genome shotgun (WGS) entry which is preliminary data.</text>
</comment>
<sequence>MPKKKRDYAKRNAAYALQSSDRVMERLLELQEMFNGHPSNYYALLEQMVGMQFMTHQIIEKFCLQLWGKVPANLERWTGTGREHTNRVKAARKEWQGAQDDDNGLLRQVSEELPV</sequence>
<evidence type="ECO:0000313" key="2">
    <source>
        <dbReference type="EMBL" id="KKN29044.1"/>
    </source>
</evidence>
<organism evidence="2">
    <name type="scientific">marine sediment metagenome</name>
    <dbReference type="NCBI Taxonomy" id="412755"/>
    <lineage>
        <taxon>unclassified sequences</taxon>
        <taxon>metagenomes</taxon>
        <taxon>ecological metagenomes</taxon>
    </lineage>
</organism>
<reference evidence="2" key="1">
    <citation type="journal article" date="2015" name="Nature">
        <title>Complex archaea that bridge the gap between prokaryotes and eukaryotes.</title>
        <authorList>
            <person name="Spang A."/>
            <person name="Saw J.H."/>
            <person name="Jorgensen S.L."/>
            <person name="Zaremba-Niedzwiedzka K."/>
            <person name="Martijn J."/>
            <person name="Lind A.E."/>
            <person name="van Eijk R."/>
            <person name="Schleper C."/>
            <person name="Guy L."/>
            <person name="Ettema T.J."/>
        </authorList>
    </citation>
    <scope>NUCLEOTIDE SEQUENCE</scope>
</reference>
<gene>
    <name evidence="2" type="ORF">LCGC14_0848000</name>
</gene>
<name>A0A0F9PFX0_9ZZZZ</name>
<protein>
    <submittedName>
        <fullName evidence="2">Uncharacterized protein</fullName>
    </submittedName>
</protein>
<proteinExistence type="predicted"/>
<evidence type="ECO:0000256" key="1">
    <source>
        <dbReference type="SAM" id="MobiDB-lite"/>
    </source>
</evidence>